<dbReference type="Gene3D" id="3.40.50.2020">
    <property type="match status" value="1"/>
</dbReference>
<keyword evidence="3" id="KW-0808">Transferase</keyword>
<name>A0A1W1BVU7_9ZZZZ</name>
<dbReference type="Pfam" id="PF12500">
    <property type="entry name" value="TRSP"/>
    <property type="match status" value="1"/>
</dbReference>
<dbReference type="InterPro" id="IPR022537">
    <property type="entry name" value="TRSP_dom"/>
</dbReference>
<evidence type="ECO:0000259" key="2">
    <source>
        <dbReference type="Pfam" id="PF15609"/>
    </source>
</evidence>
<keyword evidence="3" id="KW-0328">Glycosyltransferase</keyword>
<dbReference type="PIRSF" id="PIRSF020967">
    <property type="entry name" value="UCP020967"/>
    <property type="match status" value="1"/>
</dbReference>
<dbReference type="InterPro" id="IPR041688">
    <property type="entry name" value="PRTase_2"/>
</dbReference>
<protein>
    <submittedName>
        <fullName evidence="3">COG0503: Adenine/guanine phosphoribosyltransferases and related PRPP-binding proteins</fullName>
    </submittedName>
</protein>
<dbReference type="AlphaFoldDB" id="A0A1W1BVU7"/>
<feature type="domain" description="TRSP" evidence="1">
    <location>
        <begin position="251"/>
        <end position="340"/>
    </location>
</feature>
<dbReference type="SUPFAM" id="SSF53271">
    <property type="entry name" value="PRTase-like"/>
    <property type="match status" value="1"/>
</dbReference>
<dbReference type="Pfam" id="PF15609">
    <property type="entry name" value="PRTase_2"/>
    <property type="match status" value="1"/>
</dbReference>
<evidence type="ECO:0000313" key="3">
    <source>
        <dbReference type="EMBL" id="SFV57659.1"/>
    </source>
</evidence>
<evidence type="ECO:0000259" key="1">
    <source>
        <dbReference type="Pfam" id="PF12500"/>
    </source>
</evidence>
<gene>
    <name evidence="3" type="ORF">MNB_SV-9-689</name>
</gene>
<dbReference type="InterPro" id="IPR029057">
    <property type="entry name" value="PRTase-like"/>
</dbReference>
<dbReference type="GO" id="GO:0016757">
    <property type="term" value="F:glycosyltransferase activity"/>
    <property type="evidence" value="ECO:0007669"/>
    <property type="project" value="UniProtKB-KW"/>
</dbReference>
<proteinExistence type="predicted"/>
<accession>A0A1W1BVU7</accession>
<dbReference type="InterPro" id="IPR000836">
    <property type="entry name" value="PRTase_dom"/>
</dbReference>
<reference evidence="3" key="1">
    <citation type="submission" date="2016-10" db="EMBL/GenBank/DDBJ databases">
        <authorList>
            <person name="de Groot N.N."/>
        </authorList>
    </citation>
    <scope>NUCLEOTIDE SEQUENCE</scope>
</reference>
<dbReference type="InterPro" id="IPR011214">
    <property type="entry name" value="UCP020967"/>
</dbReference>
<dbReference type="CDD" id="cd06223">
    <property type="entry name" value="PRTases_typeI"/>
    <property type="match status" value="1"/>
</dbReference>
<sequence>MKIALKTGVLEIEQNQALDDLVSFGSRINKKRGFLFVSKVLGKHLPTKPSLMKKTYKELVSLIPKSVEPTLFIGFAETATALGQGVFEEANIKDSFYIHSTRFQTSQNIFFSFYEEHCHAPSHIFYEPKDENLKKRLQDIKRIILIDDEVSTGNTANNLVQQLQKVLPKVEKYYLLTILNWAEKEYKSFDYLSLYKGSFEFRAKEDIFFKTSVVSEPNEVKDLDNIIPYNFARYGTEKLNLNFENFIDIKTLKDKKILVLGTAEFMYPPYLLAKYLEESGIESYFQATTRSPVNIDGAISSKISFKDNYFENIDNFLYNVIDREYDKILICYETTTTPKDCTLKIQLEKLFDVQEVFMYV</sequence>
<dbReference type="EMBL" id="FPHG01000033">
    <property type="protein sequence ID" value="SFV57659.1"/>
    <property type="molecule type" value="Genomic_DNA"/>
</dbReference>
<feature type="domain" description="Orotate phosphoribosyltransferase-like" evidence="2">
    <location>
        <begin position="21"/>
        <end position="187"/>
    </location>
</feature>
<organism evidence="3">
    <name type="scientific">hydrothermal vent metagenome</name>
    <dbReference type="NCBI Taxonomy" id="652676"/>
    <lineage>
        <taxon>unclassified sequences</taxon>
        <taxon>metagenomes</taxon>
        <taxon>ecological metagenomes</taxon>
    </lineage>
</organism>